<dbReference type="AlphaFoldDB" id="A0A0F9JEZ8"/>
<name>A0A0F9JEZ8_9ZZZZ</name>
<accession>A0A0F9JEZ8</accession>
<proteinExistence type="predicted"/>
<comment type="caution">
    <text evidence="1">The sequence shown here is derived from an EMBL/GenBank/DDBJ whole genome shotgun (WGS) entry which is preliminary data.</text>
</comment>
<reference evidence="1" key="1">
    <citation type="journal article" date="2015" name="Nature">
        <title>Complex archaea that bridge the gap between prokaryotes and eukaryotes.</title>
        <authorList>
            <person name="Spang A."/>
            <person name="Saw J.H."/>
            <person name="Jorgensen S.L."/>
            <person name="Zaremba-Niedzwiedzka K."/>
            <person name="Martijn J."/>
            <person name="Lind A.E."/>
            <person name="van Eijk R."/>
            <person name="Schleper C."/>
            <person name="Guy L."/>
            <person name="Ettema T.J."/>
        </authorList>
    </citation>
    <scope>NUCLEOTIDE SEQUENCE</scope>
</reference>
<evidence type="ECO:0000313" key="1">
    <source>
        <dbReference type="EMBL" id="KKM68384.1"/>
    </source>
</evidence>
<dbReference type="EMBL" id="LAZR01010177">
    <property type="protein sequence ID" value="KKM68384.1"/>
    <property type="molecule type" value="Genomic_DNA"/>
</dbReference>
<sequence>MTHKEIEIQRALGTLPLWLRMELGEAKFTTILMTFTDQSISGMCIIKKRLMRIECENVIATYSPNDFHSRQNAIARMINKAKKLKL</sequence>
<gene>
    <name evidence="1" type="ORF">LCGC14_1461450</name>
</gene>
<protein>
    <submittedName>
        <fullName evidence="1">Uncharacterized protein</fullName>
    </submittedName>
</protein>
<organism evidence="1">
    <name type="scientific">marine sediment metagenome</name>
    <dbReference type="NCBI Taxonomy" id="412755"/>
    <lineage>
        <taxon>unclassified sequences</taxon>
        <taxon>metagenomes</taxon>
        <taxon>ecological metagenomes</taxon>
    </lineage>
</organism>